<dbReference type="Proteomes" id="UP000001542">
    <property type="component" value="Unassembled WGS sequence"/>
</dbReference>
<dbReference type="EMBL" id="DS113378">
    <property type="protein sequence ID" value="EAY08433.1"/>
    <property type="molecule type" value="Genomic_DNA"/>
</dbReference>
<evidence type="ECO:0000313" key="2">
    <source>
        <dbReference type="Proteomes" id="UP000001542"/>
    </source>
</evidence>
<name>A2EFX7_TRIV3</name>
<dbReference type="RefSeq" id="XP_001320656.1">
    <property type="nucleotide sequence ID" value="XM_001320621.1"/>
</dbReference>
<keyword evidence="2" id="KW-1185">Reference proteome</keyword>
<accession>A2EFX7</accession>
<dbReference type="InterPro" id="IPR016024">
    <property type="entry name" value="ARM-type_fold"/>
</dbReference>
<reference evidence="1" key="1">
    <citation type="submission" date="2006-10" db="EMBL/GenBank/DDBJ databases">
        <authorList>
            <person name="Amadeo P."/>
            <person name="Zhao Q."/>
            <person name="Wortman J."/>
            <person name="Fraser-Liggett C."/>
            <person name="Carlton J."/>
        </authorList>
    </citation>
    <scope>NUCLEOTIDE SEQUENCE</scope>
    <source>
        <strain evidence="1">G3</strain>
    </source>
</reference>
<organism evidence="1 2">
    <name type="scientific">Trichomonas vaginalis (strain ATCC PRA-98 / G3)</name>
    <dbReference type="NCBI Taxonomy" id="412133"/>
    <lineage>
        <taxon>Eukaryota</taxon>
        <taxon>Metamonada</taxon>
        <taxon>Parabasalia</taxon>
        <taxon>Trichomonadida</taxon>
        <taxon>Trichomonadidae</taxon>
        <taxon>Trichomonas</taxon>
    </lineage>
</organism>
<dbReference type="VEuPathDB" id="TrichDB:TVAG_354920"/>
<dbReference type="InParanoid" id="A2EFX7"/>
<proteinExistence type="predicted"/>
<evidence type="ECO:0000313" key="1">
    <source>
        <dbReference type="EMBL" id="EAY08433.1"/>
    </source>
</evidence>
<dbReference type="AlphaFoldDB" id="A2EFX7"/>
<dbReference type="SUPFAM" id="SSF48371">
    <property type="entry name" value="ARM repeat"/>
    <property type="match status" value="1"/>
</dbReference>
<gene>
    <name evidence="1" type="ORF">TVAG_354920</name>
</gene>
<protein>
    <submittedName>
        <fullName evidence="1">Uncharacterized protein</fullName>
    </submittedName>
</protein>
<dbReference type="VEuPathDB" id="TrichDB:TVAGG3_0516090"/>
<dbReference type="KEGG" id="tva:4766332"/>
<reference evidence="1" key="2">
    <citation type="journal article" date="2007" name="Science">
        <title>Draft genome sequence of the sexually transmitted pathogen Trichomonas vaginalis.</title>
        <authorList>
            <person name="Carlton J.M."/>
            <person name="Hirt R.P."/>
            <person name="Silva J.C."/>
            <person name="Delcher A.L."/>
            <person name="Schatz M."/>
            <person name="Zhao Q."/>
            <person name="Wortman J.R."/>
            <person name="Bidwell S.L."/>
            <person name="Alsmark U.C.M."/>
            <person name="Besteiro S."/>
            <person name="Sicheritz-Ponten T."/>
            <person name="Noel C.J."/>
            <person name="Dacks J.B."/>
            <person name="Foster P.G."/>
            <person name="Simillion C."/>
            <person name="Van de Peer Y."/>
            <person name="Miranda-Saavedra D."/>
            <person name="Barton G.J."/>
            <person name="Westrop G.D."/>
            <person name="Mueller S."/>
            <person name="Dessi D."/>
            <person name="Fiori P.L."/>
            <person name="Ren Q."/>
            <person name="Paulsen I."/>
            <person name="Zhang H."/>
            <person name="Bastida-Corcuera F.D."/>
            <person name="Simoes-Barbosa A."/>
            <person name="Brown M.T."/>
            <person name="Hayes R.D."/>
            <person name="Mukherjee M."/>
            <person name="Okumura C.Y."/>
            <person name="Schneider R."/>
            <person name="Smith A.J."/>
            <person name="Vanacova S."/>
            <person name="Villalvazo M."/>
            <person name="Haas B.J."/>
            <person name="Pertea M."/>
            <person name="Feldblyum T.V."/>
            <person name="Utterback T.R."/>
            <person name="Shu C.L."/>
            <person name="Osoegawa K."/>
            <person name="de Jong P.J."/>
            <person name="Hrdy I."/>
            <person name="Horvathova L."/>
            <person name="Zubacova Z."/>
            <person name="Dolezal P."/>
            <person name="Malik S.B."/>
            <person name="Logsdon J.M. Jr."/>
            <person name="Henze K."/>
            <person name="Gupta A."/>
            <person name="Wang C.C."/>
            <person name="Dunne R.L."/>
            <person name="Upcroft J.A."/>
            <person name="Upcroft P."/>
            <person name="White O."/>
            <person name="Salzberg S.L."/>
            <person name="Tang P."/>
            <person name="Chiu C.-H."/>
            <person name="Lee Y.-S."/>
            <person name="Embley T.M."/>
            <person name="Coombs G.H."/>
            <person name="Mottram J.C."/>
            <person name="Tachezy J."/>
            <person name="Fraser-Liggett C.M."/>
            <person name="Johnson P.J."/>
        </authorList>
    </citation>
    <scope>NUCLEOTIDE SEQUENCE [LARGE SCALE GENOMIC DNA]</scope>
    <source>
        <strain evidence="1">G3</strain>
    </source>
</reference>
<sequence>MEMNFDPNGSDCKKNSIKASNKSTSITDFIYSCQILTNNLENIDVSTICTQLSNLYSFIQSQSNSIEEIAPILLNEKLLDHIFSFTFHEDTIVSTTSSNIISKLITDNALIKTKVFDLIMKNLQNTDSLKNESFYDIILTISTQQILDQNEINLISPIIFSFFKDNQAEYVLELVNNFVTTYSYPFEVIFEIYQILFSQESYMFSSYPVSYVLLANCINQFPDQFLDILKEEKFYILLNQQHTSNPLVTQSRLYFIQTMLSNHDIIPIIFENLNWVELFSSEPNSESMPIIETITKQLIDNDSNTIFSLIDSGLIHFVIYGISSDKNLATRISSAKCLLFLLKEIGNEAVSAAMRIGFVEAIVQILSYNPFIEGLRLLNIAISYSLSSRKIDAKRIIKIILNEDLVNTMDDYDLDEEMRHIWDTILSDIDKINDMKSK</sequence>